<name>A0A418AIJ7_9STRA</name>
<dbReference type="VEuPathDB" id="FungiDB:H310_14398"/>
<dbReference type="Proteomes" id="UP000285060">
    <property type="component" value="Unassembled WGS sequence"/>
</dbReference>
<proteinExistence type="predicted"/>
<evidence type="ECO:0000313" key="1">
    <source>
        <dbReference type="EMBL" id="RHY23063.1"/>
    </source>
</evidence>
<comment type="caution">
    <text evidence="1">The sequence shown here is derived from an EMBL/GenBank/DDBJ whole genome shotgun (WGS) entry which is preliminary data.</text>
</comment>
<gene>
    <name evidence="1" type="ORF">DYB32_009313</name>
</gene>
<reference evidence="1 2" key="1">
    <citation type="submission" date="2018-08" db="EMBL/GenBank/DDBJ databases">
        <title>Aphanomyces genome sequencing and annotation.</title>
        <authorList>
            <person name="Minardi D."/>
            <person name="Oidtmann B."/>
            <person name="Van Der Giezen M."/>
            <person name="Studholme D.J."/>
        </authorList>
    </citation>
    <scope>NUCLEOTIDE SEQUENCE [LARGE SCALE GENOMIC DNA]</scope>
    <source>
        <strain evidence="1 2">NJM0002</strain>
    </source>
</reference>
<keyword evidence="2" id="KW-1185">Reference proteome</keyword>
<dbReference type="EMBL" id="QUSY01001926">
    <property type="protein sequence ID" value="RHY23063.1"/>
    <property type="molecule type" value="Genomic_DNA"/>
</dbReference>
<accession>A0A418AIJ7</accession>
<organism evidence="1 2">
    <name type="scientific">Aphanomyces invadans</name>
    <dbReference type="NCBI Taxonomy" id="157072"/>
    <lineage>
        <taxon>Eukaryota</taxon>
        <taxon>Sar</taxon>
        <taxon>Stramenopiles</taxon>
        <taxon>Oomycota</taxon>
        <taxon>Saprolegniomycetes</taxon>
        <taxon>Saprolegniales</taxon>
        <taxon>Verrucalvaceae</taxon>
        <taxon>Aphanomyces</taxon>
    </lineage>
</organism>
<dbReference type="AlphaFoldDB" id="A0A418AIJ7"/>
<evidence type="ECO:0000313" key="2">
    <source>
        <dbReference type="Proteomes" id="UP000285060"/>
    </source>
</evidence>
<protein>
    <submittedName>
        <fullName evidence="1">Uncharacterized protein</fullName>
    </submittedName>
</protein>
<sequence length="231" mass="26555">MRSRLHVHVDSLAKDPAELNINGNGEQFGKYPPLLDKGHYRVADHIIAKYLKKKPVGGYLDADDDDCNRCISADCVLMENFFGLACPLWKISYATSCWSQNVYYGIQRHPCSHKFFLTIMPLRGANVSFYRYALPCYEKMAHDKVEENHQLDYNLFRSWSNIHSPIFHFTIIRNMLVAKDCADKAQERYTKIRPRLKANLSYDGDLSRVIAIGFQTSFGMSICPKTFTPKA</sequence>